<protein>
    <recommendedName>
        <fullName evidence="2">FAS1-like dehydratase domain-containing protein</fullName>
    </recommendedName>
</protein>
<dbReference type="PANTHER" id="PTHR28152:SF1">
    <property type="entry name" value="HYDROXYACYL-THIOESTER DEHYDRATASE TYPE 2, MITOCHONDRIAL"/>
    <property type="match status" value="1"/>
</dbReference>
<dbReference type="PANTHER" id="PTHR28152">
    <property type="entry name" value="HYDROXYACYL-THIOESTER DEHYDRATASE TYPE 2, MITOCHONDRIAL"/>
    <property type="match status" value="1"/>
</dbReference>
<dbReference type="BioCyc" id="RPAL316057:RPD_RS18590-MONOMER"/>
<dbReference type="AlphaFoldDB" id="Q132S1"/>
<dbReference type="EMBL" id="CP000283">
    <property type="protein sequence ID" value="ABE40918.1"/>
    <property type="molecule type" value="Genomic_DNA"/>
</dbReference>
<dbReference type="GO" id="GO:0019171">
    <property type="term" value="F:(3R)-hydroxyacyl-[acyl-carrier-protein] dehydratase activity"/>
    <property type="evidence" value="ECO:0007669"/>
    <property type="project" value="TreeGrafter"/>
</dbReference>
<feature type="compositionally biased region" description="Low complexity" evidence="1">
    <location>
        <begin position="165"/>
        <end position="179"/>
    </location>
</feature>
<name>Q132S1_RHOPS</name>
<dbReference type="Pfam" id="PF13452">
    <property type="entry name" value="FAS1_DH_region"/>
    <property type="match status" value="1"/>
</dbReference>
<reference evidence="3 4" key="1">
    <citation type="submission" date="2006-03" db="EMBL/GenBank/DDBJ databases">
        <title>Complete sequence of Rhodopseudomonas palustris BisB5.</title>
        <authorList>
            <consortium name="US DOE Joint Genome Institute"/>
            <person name="Copeland A."/>
            <person name="Lucas S."/>
            <person name="Lapidus A."/>
            <person name="Barry K."/>
            <person name="Detter J.C."/>
            <person name="Glavina del Rio T."/>
            <person name="Hammon N."/>
            <person name="Israni S."/>
            <person name="Dalin E."/>
            <person name="Tice H."/>
            <person name="Pitluck S."/>
            <person name="Chain P."/>
            <person name="Malfatti S."/>
            <person name="Shin M."/>
            <person name="Vergez L."/>
            <person name="Schmutz J."/>
            <person name="Larimer F."/>
            <person name="Land M."/>
            <person name="Hauser L."/>
            <person name="Pelletier D.A."/>
            <person name="Kyrpides N."/>
            <person name="Lykidis A."/>
            <person name="Oda Y."/>
            <person name="Harwood C.S."/>
            <person name="Richardson P."/>
        </authorList>
    </citation>
    <scope>NUCLEOTIDE SEQUENCE [LARGE SCALE GENOMIC DNA]</scope>
    <source>
        <strain evidence="3 4">BisB5</strain>
    </source>
</reference>
<evidence type="ECO:0000259" key="2">
    <source>
        <dbReference type="Pfam" id="PF13452"/>
    </source>
</evidence>
<evidence type="ECO:0000313" key="4">
    <source>
        <dbReference type="Proteomes" id="UP000001818"/>
    </source>
</evidence>
<sequence length="291" mass="31426" precursor="true">MTHAATTTETLDLDHLRQWIGRSEQATDTVTAQLVKGLRATLFLDIGKPRAGDPAPFTAHWCLGQPVYPMDQLGPDGHPTRGGFLPPVPLPRRMWAGGELQFLDALKVGDEVTRTSTIGEVTVKQGSTGTLCFVTVNHEITTPRGVAIRDRQDIVYRDVPPPSATPAAPAKPAAPAPAAQHRESHLADPVLLFRYSALTFNGHRIHYDRDYVTKVEGYPGLIVHGPMQAALQVEFAAKLKGCAPKSFSYRGVQPLFDGADFSVNANETAGGLELWTANADGVPTMKGTATW</sequence>
<dbReference type="Gene3D" id="3.10.129.10">
    <property type="entry name" value="Hotdog Thioesterase"/>
    <property type="match status" value="1"/>
</dbReference>
<dbReference type="InterPro" id="IPR052741">
    <property type="entry name" value="Mitochondrial_HTD2"/>
</dbReference>
<dbReference type="STRING" id="316057.RPD_3697"/>
<dbReference type="InterPro" id="IPR039569">
    <property type="entry name" value="FAS1-like_DH_region"/>
</dbReference>
<feature type="domain" description="FAS1-like dehydratase" evidence="2">
    <location>
        <begin position="66"/>
        <end position="150"/>
    </location>
</feature>
<feature type="region of interest" description="Disordered" evidence="1">
    <location>
        <begin position="157"/>
        <end position="181"/>
    </location>
</feature>
<dbReference type="eggNOG" id="COG3777">
    <property type="taxonomic scope" value="Bacteria"/>
</dbReference>
<evidence type="ECO:0000256" key="1">
    <source>
        <dbReference type="SAM" id="MobiDB-lite"/>
    </source>
</evidence>
<proteinExistence type="predicted"/>
<accession>Q132S1</accession>
<gene>
    <name evidence="3" type="ordered locus">RPD_3697</name>
</gene>
<dbReference type="SUPFAM" id="SSF54637">
    <property type="entry name" value="Thioesterase/thiol ester dehydrase-isomerase"/>
    <property type="match status" value="1"/>
</dbReference>
<evidence type="ECO:0000313" key="3">
    <source>
        <dbReference type="EMBL" id="ABE40918.1"/>
    </source>
</evidence>
<dbReference type="HOGENOM" id="CLU_028690_3_0_5"/>
<dbReference type="KEGG" id="rpd:RPD_3697"/>
<organism evidence="3 4">
    <name type="scientific">Rhodopseudomonas palustris (strain BisB5)</name>
    <dbReference type="NCBI Taxonomy" id="316057"/>
    <lineage>
        <taxon>Bacteria</taxon>
        <taxon>Pseudomonadati</taxon>
        <taxon>Pseudomonadota</taxon>
        <taxon>Alphaproteobacteria</taxon>
        <taxon>Hyphomicrobiales</taxon>
        <taxon>Nitrobacteraceae</taxon>
        <taxon>Rhodopseudomonas</taxon>
    </lineage>
</organism>
<dbReference type="InterPro" id="IPR029069">
    <property type="entry name" value="HotDog_dom_sf"/>
</dbReference>
<dbReference type="Proteomes" id="UP000001818">
    <property type="component" value="Chromosome"/>
</dbReference>